<feature type="compositionally biased region" description="Basic and acidic residues" evidence="1">
    <location>
        <begin position="51"/>
        <end position="64"/>
    </location>
</feature>
<dbReference type="AlphaFoldDB" id="A0A3M4A2D5"/>
<dbReference type="EMBL" id="RBQE01000433">
    <property type="protein sequence ID" value="RMP01078.1"/>
    <property type="molecule type" value="Genomic_DNA"/>
</dbReference>
<evidence type="ECO:0000313" key="2">
    <source>
        <dbReference type="EMBL" id="RMP01078.1"/>
    </source>
</evidence>
<name>A0A3M4A2D5_9PSED</name>
<accession>A0A3M4A2D5</accession>
<proteinExistence type="predicted"/>
<reference evidence="2 3" key="1">
    <citation type="submission" date="2018-08" db="EMBL/GenBank/DDBJ databases">
        <title>Recombination of ecologically and evolutionarily significant loci maintains genetic cohesion in the Pseudomonas syringae species complex.</title>
        <authorList>
            <person name="Dillon M."/>
            <person name="Thakur S."/>
            <person name="Almeida R.N.D."/>
            <person name="Weir B.S."/>
            <person name="Guttman D.S."/>
        </authorList>
    </citation>
    <scope>NUCLEOTIDE SEQUENCE [LARGE SCALE GENOMIC DNA]</scope>
    <source>
        <strain evidence="2 3">ICMP 3706</strain>
    </source>
</reference>
<protein>
    <submittedName>
        <fullName evidence="2">Uncharacterized protein</fullName>
    </submittedName>
</protein>
<evidence type="ECO:0000256" key="1">
    <source>
        <dbReference type="SAM" id="MobiDB-lite"/>
    </source>
</evidence>
<sequence>MTLLAQYWLEDCSVVLHQLTERASSLPRHCCSFDQPARADASPMSVQKAQEGSKDSSETEPDNRLGKIAEPLHSQSTKGHSMNAISTPVMWFITCTEPLQAKGNGYDYPILVRIEFERQPDDSVQLISRGGHTGTLITNARRVNISSHDWDNRPYDPLDSLVLSRWAFSKAGWVLRDDE</sequence>
<evidence type="ECO:0000313" key="3">
    <source>
        <dbReference type="Proteomes" id="UP000281604"/>
    </source>
</evidence>
<feature type="region of interest" description="Disordered" evidence="1">
    <location>
        <begin position="41"/>
        <end position="64"/>
    </location>
</feature>
<organism evidence="2 3">
    <name type="scientific">Pseudomonas syringae pv. persicae</name>
    <dbReference type="NCBI Taxonomy" id="237306"/>
    <lineage>
        <taxon>Bacteria</taxon>
        <taxon>Pseudomonadati</taxon>
        <taxon>Pseudomonadota</taxon>
        <taxon>Gammaproteobacteria</taxon>
        <taxon>Pseudomonadales</taxon>
        <taxon>Pseudomonadaceae</taxon>
        <taxon>Pseudomonas</taxon>
    </lineage>
</organism>
<gene>
    <name evidence="2" type="ORF">ALQ30_200302</name>
</gene>
<dbReference type="Proteomes" id="UP000281604">
    <property type="component" value="Unassembled WGS sequence"/>
</dbReference>
<comment type="caution">
    <text evidence="2">The sequence shown here is derived from an EMBL/GenBank/DDBJ whole genome shotgun (WGS) entry which is preliminary data.</text>
</comment>